<dbReference type="Gene3D" id="1.20.1560.10">
    <property type="entry name" value="ABC transporter type 1, transmembrane domain"/>
    <property type="match status" value="1"/>
</dbReference>
<comment type="subcellular location">
    <subcellularLocation>
        <location evidence="1">Cell membrane</location>
        <topology evidence="1">Multi-pass membrane protein</topology>
    </subcellularLocation>
</comment>
<keyword evidence="8" id="KW-1185">Reference proteome</keyword>
<dbReference type="EMBL" id="CAJHOE010000003">
    <property type="protein sequence ID" value="CAD7288451.1"/>
    <property type="molecule type" value="Genomic_DNA"/>
</dbReference>
<feature type="transmembrane region" description="Helical" evidence="5">
    <location>
        <begin position="124"/>
        <end position="144"/>
    </location>
</feature>
<evidence type="ECO:0000256" key="4">
    <source>
        <dbReference type="ARBA" id="ARBA00023136"/>
    </source>
</evidence>
<dbReference type="Proteomes" id="UP000789359">
    <property type="component" value="Unassembled WGS sequence"/>
</dbReference>
<accession>A0ABM8Q6N0</accession>
<evidence type="ECO:0000256" key="1">
    <source>
        <dbReference type="ARBA" id="ARBA00004651"/>
    </source>
</evidence>
<evidence type="ECO:0000256" key="3">
    <source>
        <dbReference type="ARBA" id="ARBA00022989"/>
    </source>
</evidence>
<feature type="transmembrane region" description="Helical" evidence="5">
    <location>
        <begin position="51"/>
        <end position="69"/>
    </location>
</feature>
<evidence type="ECO:0000256" key="2">
    <source>
        <dbReference type="ARBA" id="ARBA00022692"/>
    </source>
</evidence>
<gene>
    <name evidence="7" type="ORF">LMG8286_01313</name>
</gene>
<name>A0ABM8Q6N0_9BACT</name>
<sequence>MQNQTFKTLKLIASQNLKKLSLTFSLVMAENGLFLVYPIIAGIAIDAITKGQTMLAMIYALIVFVGWGIGAMRRRVDTQVFTRIYADLAVKVIMNEKAIKKDNSTIIARASLSRELVNFFENHFPVLFTSVISIFGSAVMLLFVEFYVGLAALVLLVILALLLPKYVSKNDHLYLKLNNQIEKEASRITNSDEITLKRHYGLLSMIRVKISNREATSFFIIGIVGALLFGLAIITLSLQNASAGHIYSVLTYLWTLLISLDDAPRLVEEFSKLKDITKRVNVEIGSDTL</sequence>
<dbReference type="RefSeq" id="WP_230057069.1">
    <property type="nucleotide sequence ID" value="NZ_CAJHOE010000003.1"/>
</dbReference>
<organism evidence="7 8">
    <name type="scientific">Campylobacter suis</name>
    <dbReference type="NCBI Taxonomy" id="2790657"/>
    <lineage>
        <taxon>Bacteria</taxon>
        <taxon>Pseudomonadati</taxon>
        <taxon>Campylobacterota</taxon>
        <taxon>Epsilonproteobacteria</taxon>
        <taxon>Campylobacterales</taxon>
        <taxon>Campylobacteraceae</taxon>
        <taxon>Campylobacter</taxon>
    </lineage>
</organism>
<keyword evidence="3 5" id="KW-1133">Transmembrane helix</keyword>
<feature type="transmembrane region" description="Helical" evidence="5">
    <location>
        <begin position="150"/>
        <end position="167"/>
    </location>
</feature>
<comment type="caution">
    <text evidence="7">The sequence shown here is derived from an EMBL/GenBank/DDBJ whole genome shotgun (WGS) entry which is preliminary data.</text>
</comment>
<keyword evidence="2 5" id="KW-0812">Transmembrane</keyword>
<evidence type="ECO:0000313" key="8">
    <source>
        <dbReference type="Proteomes" id="UP000789359"/>
    </source>
</evidence>
<dbReference type="InterPro" id="IPR036640">
    <property type="entry name" value="ABC1_TM_sf"/>
</dbReference>
<feature type="domain" description="ABC transmembrane type-1" evidence="6">
    <location>
        <begin position="9"/>
        <end position="240"/>
    </location>
</feature>
<dbReference type="InterPro" id="IPR011527">
    <property type="entry name" value="ABC1_TM_dom"/>
</dbReference>
<evidence type="ECO:0000313" key="7">
    <source>
        <dbReference type="EMBL" id="CAD7288451.1"/>
    </source>
</evidence>
<keyword evidence="4 5" id="KW-0472">Membrane</keyword>
<dbReference type="SUPFAM" id="SSF90123">
    <property type="entry name" value="ABC transporter transmembrane region"/>
    <property type="match status" value="1"/>
</dbReference>
<evidence type="ECO:0000256" key="5">
    <source>
        <dbReference type="SAM" id="Phobius"/>
    </source>
</evidence>
<dbReference type="Pfam" id="PF13748">
    <property type="entry name" value="ABC_membrane_3"/>
    <property type="match status" value="1"/>
</dbReference>
<feature type="transmembrane region" description="Helical" evidence="5">
    <location>
        <begin position="244"/>
        <end position="263"/>
    </location>
</feature>
<proteinExistence type="predicted"/>
<feature type="transmembrane region" description="Helical" evidence="5">
    <location>
        <begin position="215"/>
        <end position="238"/>
    </location>
</feature>
<protein>
    <recommendedName>
        <fullName evidence="6">ABC transmembrane type-1 domain-containing protein</fullName>
    </recommendedName>
</protein>
<feature type="transmembrane region" description="Helical" evidence="5">
    <location>
        <begin position="20"/>
        <end position="45"/>
    </location>
</feature>
<reference evidence="7 8" key="1">
    <citation type="submission" date="2020-11" db="EMBL/GenBank/DDBJ databases">
        <authorList>
            <person name="Peeters C."/>
        </authorList>
    </citation>
    <scope>NUCLEOTIDE SEQUENCE [LARGE SCALE GENOMIC DNA]</scope>
    <source>
        <strain evidence="7 8">LMG 8286</strain>
    </source>
</reference>
<evidence type="ECO:0000259" key="6">
    <source>
        <dbReference type="Pfam" id="PF13748"/>
    </source>
</evidence>